<evidence type="ECO:0000259" key="1">
    <source>
        <dbReference type="Pfam" id="PF00501"/>
    </source>
</evidence>
<dbReference type="InterPro" id="IPR020845">
    <property type="entry name" value="AMP-binding_CS"/>
</dbReference>
<dbReference type="InterPro" id="IPR000873">
    <property type="entry name" value="AMP-dep_synth/lig_dom"/>
</dbReference>
<dbReference type="PROSITE" id="PS00455">
    <property type="entry name" value="AMP_BINDING"/>
    <property type="match status" value="1"/>
</dbReference>
<evidence type="ECO:0000313" key="3">
    <source>
        <dbReference type="Proteomes" id="UP001161409"/>
    </source>
</evidence>
<dbReference type="PANTHER" id="PTHR24096">
    <property type="entry name" value="LONG-CHAIN-FATTY-ACID--COA LIGASE"/>
    <property type="match status" value="1"/>
</dbReference>
<dbReference type="Gene3D" id="3.40.50.12780">
    <property type="entry name" value="N-terminal domain of ligase-like"/>
    <property type="match status" value="1"/>
</dbReference>
<gene>
    <name evidence="2" type="ORF">GCM10007924_19030</name>
</gene>
<reference evidence="2" key="2">
    <citation type="submission" date="2023-01" db="EMBL/GenBank/DDBJ databases">
        <title>Draft genome sequence of Sneathiella chinensis strain NBRC 103408.</title>
        <authorList>
            <person name="Sun Q."/>
            <person name="Mori K."/>
        </authorList>
    </citation>
    <scope>NUCLEOTIDE SEQUENCE</scope>
    <source>
        <strain evidence="2">NBRC 103408</strain>
    </source>
</reference>
<accession>A0ABQ5U3M6</accession>
<dbReference type="SUPFAM" id="SSF56801">
    <property type="entry name" value="Acetyl-CoA synthetase-like"/>
    <property type="match status" value="1"/>
</dbReference>
<dbReference type="PANTHER" id="PTHR24096:SF420">
    <property type="entry name" value="LONG-CHAIN-FATTY-ACID--COA LIGASE-RELATED"/>
    <property type="match status" value="1"/>
</dbReference>
<sequence length="617" mass="68460">MTQEILFKPLNRPVPDISVNKRKDGSYLIESNIAIGDYEKNVAVYWRRAAEELPDRPFLVQCQPAADWPELTYAEARDQADRVSTWLLQQGYGPDTPLLILSGNSLAHAVLSMGAIQIGVPIVPVSPSFSLMTGDYSKLKYAAELVGARMIFAESGDVYGKAIQTILKPGMDVVTVGGEAHGGLRFQDMLAGMDAALVAEAYDKVDRLSLAKILFTSGSTGMPKAVPNTQGMICSALKMHELIGEPRDPINNPMITLDWLPWHHTYGGNVNFFGTMRLAGTLYMDDGKPMPGMFQRTIDNIRRVRPTRFSSVPMAFSFLLDELEADEILAEAFFDRLNVCNYGGAALSQELYERTQVLSIRHTGYRMPFGTGWGSTETVGTGTAVYWNTEKVGLIGVPYSGVQVKLVPVADKYEIRIRGPHVHDGYYKRPDLTDQYFDDEGFYCIGDAVSFEDPDSPEKGLRFSGRVSEDFKLSNGTWVNMGALRLSIIDALDPLVRDVVITGHDREALGILIVPAEGLLKRSGLPDVARSDVTAVIKDASILDEIRSRLETYNRRNPSKSRWVGHALVMAAPLSVDRNEITDKQYINQNAVLENRAELVRRLYEDTASDQILTFNE</sequence>
<name>A0ABQ5U3M6_9PROT</name>
<evidence type="ECO:0000313" key="2">
    <source>
        <dbReference type="EMBL" id="GLQ06682.1"/>
    </source>
</evidence>
<organism evidence="2 3">
    <name type="scientific">Sneathiella chinensis</name>
    <dbReference type="NCBI Taxonomy" id="349750"/>
    <lineage>
        <taxon>Bacteria</taxon>
        <taxon>Pseudomonadati</taxon>
        <taxon>Pseudomonadota</taxon>
        <taxon>Alphaproteobacteria</taxon>
        <taxon>Sneathiellales</taxon>
        <taxon>Sneathiellaceae</taxon>
        <taxon>Sneathiella</taxon>
    </lineage>
</organism>
<dbReference type="Proteomes" id="UP001161409">
    <property type="component" value="Unassembled WGS sequence"/>
</dbReference>
<feature type="domain" description="AMP-dependent synthetase/ligase" evidence="1">
    <location>
        <begin position="47"/>
        <end position="427"/>
    </location>
</feature>
<dbReference type="RefSeq" id="WP_380683827.1">
    <property type="nucleotide sequence ID" value="NZ_JBHMDT010000011.1"/>
</dbReference>
<comment type="caution">
    <text evidence="2">The sequence shown here is derived from an EMBL/GenBank/DDBJ whole genome shotgun (WGS) entry which is preliminary data.</text>
</comment>
<keyword evidence="3" id="KW-1185">Reference proteome</keyword>
<dbReference type="Pfam" id="PF00501">
    <property type="entry name" value="AMP-binding"/>
    <property type="match status" value="1"/>
</dbReference>
<dbReference type="EMBL" id="BSNF01000006">
    <property type="protein sequence ID" value="GLQ06682.1"/>
    <property type="molecule type" value="Genomic_DNA"/>
</dbReference>
<protein>
    <submittedName>
        <fullName evidence="2">Acyl-CoA synthetase</fullName>
    </submittedName>
</protein>
<dbReference type="InterPro" id="IPR042099">
    <property type="entry name" value="ANL_N_sf"/>
</dbReference>
<proteinExistence type="predicted"/>
<dbReference type="Pfam" id="PF23562">
    <property type="entry name" value="AMP-binding_C_3"/>
    <property type="match status" value="1"/>
</dbReference>
<reference evidence="2" key="1">
    <citation type="journal article" date="2014" name="Int. J. Syst. Evol. Microbiol.">
        <title>Complete genome of a new Firmicutes species belonging to the dominant human colonic microbiota ('Ruminococcus bicirculans') reveals two chromosomes and a selective capacity to utilize plant glucans.</title>
        <authorList>
            <consortium name="NISC Comparative Sequencing Program"/>
            <person name="Wegmann U."/>
            <person name="Louis P."/>
            <person name="Goesmann A."/>
            <person name="Henrissat B."/>
            <person name="Duncan S.H."/>
            <person name="Flint H.J."/>
        </authorList>
    </citation>
    <scope>NUCLEOTIDE SEQUENCE</scope>
    <source>
        <strain evidence="2">NBRC 103408</strain>
    </source>
</reference>